<evidence type="ECO:0000256" key="7">
    <source>
        <dbReference type="RuleBase" id="RU363032"/>
    </source>
</evidence>
<accession>A0A1M5GBJ7</accession>
<protein>
    <submittedName>
        <fullName evidence="9">Peptide/nickel transport system permease protein</fullName>
    </submittedName>
</protein>
<evidence type="ECO:0000256" key="2">
    <source>
        <dbReference type="ARBA" id="ARBA00022448"/>
    </source>
</evidence>
<keyword evidence="6 7" id="KW-0472">Membrane</keyword>
<keyword evidence="2 7" id="KW-0813">Transport</keyword>
<feature type="transmembrane region" description="Helical" evidence="7">
    <location>
        <begin position="20"/>
        <end position="41"/>
    </location>
</feature>
<keyword evidence="5 7" id="KW-1133">Transmembrane helix</keyword>
<feature type="transmembrane region" description="Helical" evidence="7">
    <location>
        <begin position="274"/>
        <end position="296"/>
    </location>
</feature>
<dbReference type="Pfam" id="PF00528">
    <property type="entry name" value="BPD_transp_1"/>
    <property type="match status" value="1"/>
</dbReference>
<dbReference type="Pfam" id="PF19300">
    <property type="entry name" value="BPD_transp_1_N"/>
    <property type="match status" value="1"/>
</dbReference>
<dbReference type="InterPro" id="IPR000515">
    <property type="entry name" value="MetI-like"/>
</dbReference>
<sequence>MRVSPRQFWRRQPRLLRIIVTRIALIVPQMFGVTLIAFLLIRLLPGDPARLILGNFATDESIALYHQKLGLDKDVWTQFAIYLGNVLHGDLGTSPFTSKPILDDLADRAPATLELILFAVICTVGIGVTIAVTSVVKKGSAFDWGARAYGFAAGALPDFWVALLLVFFLYYMLGWAPAPFGRVDMMLTPPPTVTGFLTIDSLLAGDFEAFRSSAGRLILPILTITIVNAGAVTKMTQTVFAEIWAAPFVEQMRACGVPERQIIRAALRNSLPPIISVSSFILGFLLGAAVLVETIFSWGGLGQYAVQAVINSDYAALQGFVLVASAFILVVYSIADILYEVVDPRIRT</sequence>
<dbReference type="EMBL" id="FQUP01000003">
    <property type="protein sequence ID" value="SHG00851.1"/>
    <property type="molecule type" value="Genomic_DNA"/>
</dbReference>
<feature type="transmembrane region" description="Helical" evidence="7">
    <location>
        <begin position="115"/>
        <end position="136"/>
    </location>
</feature>
<dbReference type="CDD" id="cd06261">
    <property type="entry name" value="TM_PBP2"/>
    <property type="match status" value="1"/>
</dbReference>
<dbReference type="InterPro" id="IPR035906">
    <property type="entry name" value="MetI-like_sf"/>
</dbReference>
<dbReference type="InterPro" id="IPR045621">
    <property type="entry name" value="BPD_transp_1_N"/>
</dbReference>
<dbReference type="GO" id="GO:0005886">
    <property type="term" value="C:plasma membrane"/>
    <property type="evidence" value="ECO:0007669"/>
    <property type="project" value="UniProtKB-SubCell"/>
</dbReference>
<dbReference type="STRING" id="1122133.SAMN02745157_3342"/>
<evidence type="ECO:0000256" key="4">
    <source>
        <dbReference type="ARBA" id="ARBA00022692"/>
    </source>
</evidence>
<evidence type="ECO:0000259" key="8">
    <source>
        <dbReference type="PROSITE" id="PS50928"/>
    </source>
</evidence>
<keyword evidence="4 7" id="KW-0812">Transmembrane</keyword>
<evidence type="ECO:0000256" key="5">
    <source>
        <dbReference type="ARBA" id="ARBA00022989"/>
    </source>
</evidence>
<reference evidence="9 10" key="1">
    <citation type="submission" date="2016-11" db="EMBL/GenBank/DDBJ databases">
        <authorList>
            <person name="Jaros S."/>
            <person name="Januszkiewicz K."/>
            <person name="Wedrychowicz H."/>
        </authorList>
    </citation>
    <scope>NUCLEOTIDE SEQUENCE [LARGE SCALE GENOMIC DNA]</scope>
    <source>
        <strain evidence="9 10">DSM 19436</strain>
    </source>
</reference>
<name>A0A1M5GBJ7_9HYPH</name>
<evidence type="ECO:0000313" key="9">
    <source>
        <dbReference type="EMBL" id="SHG00851.1"/>
    </source>
</evidence>
<evidence type="ECO:0000313" key="10">
    <source>
        <dbReference type="Proteomes" id="UP000184485"/>
    </source>
</evidence>
<comment type="subcellular location">
    <subcellularLocation>
        <location evidence="1 7">Cell membrane</location>
        <topology evidence="1 7">Multi-pass membrane protein</topology>
    </subcellularLocation>
</comment>
<dbReference type="Proteomes" id="UP000184485">
    <property type="component" value="Unassembled WGS sequence"/>
</dbReference>
<feature type="transmembrane region" description="Helical" evidence="7">
    <location>
        <begin position="316"/>
        <end position="339"/>
    </location>
</feature>
<evidence type="ECO:0000256" key="6">
    <source>
        <dbReference type="ARBA" id="ARBA00023136"/>
    </source>
</evidence>
<evidence type="ECO:0000256" key="1">
    <source>
        <dbReference type="ARBA" id="ARBA00004651"/>
    </source>
</evidence>
<keyword evidence="3" id="KW-1003">Cell membrane</keyword>
<dbReference type="RefSeq" id="WP_084527441.1">
    <property type="nucleotide sequence ID" value="NZ_FQUP01000003.1"/>
</dbReference>
<feature type="domain" description="ABC transmembrane type-1" evidence="8">
    <location>
        <begin position="109"/>
        <end position="339"/>
    </location>
</feature>
<comment type="similarity">
    <text evidence="7">Belongs to the binding-protein-dependent transport system permease family.</text>
</comment>
<dbReference type="SUPFAM" id="SSF161098">
    <property type="entry name" value="MetI-like"/>
    <property type="match status" value="1"/>
</dbReference>
<dbReference type="Gene3D" id="1.10.3720.10">
    <property type="entry name" value="MetI-like"/>
    <property type="match status" value="1"/>
</dbReference>
<dbReference type="AlphaFoldDB" id="A0A1M5GBJ7"/>
<keyword evidence="10" id="KW-1185">Reference proteome</keyword>
<organism evidence="9 10">
    <name type="scientific">Kaistia soli DSM 19436</name>
    <dbReference type="NCBI Taxonomy" id="1122133"/>
    <lineage>
        <taxon>Bacteria</taxon>
        <taxon>Pseudomonadati</taxon>
        <taxon>Pseudomonadota</taxon>
        <taxon>Alphaproteobacteria</taxon>
        <taxon>Hyphomicrobiales</taxon>
        <taxon>Kaistiaceae</taxon>
        <taxon>Kaistia</taxon>
    </lineage>
</organism>
<dbReference type="PROSITE" id="PS50928">
    <property type="entry name" value="ABC_TM1"/>
    <property type="match status" value="1"/>
</dbReference>
<proteinExistence type="inferred from homology"/>
<feature type="transmembrane region" description="Helical" evidence="7">
    <location>
        <begin position="148"/>
        <end position="173"/>
    </location>
</feature>
<dbReference type="GO" id="GO:0071916">
    <property type="term" value="F:dipeptide transmembrane transporter activity"/>
    <property type="evidence" value="ECO:0007669"/>
    <property type="project" value="TreeGrafter"/>
</dbReference>
<dbReference type="PANTHER" id="PTHR43163">
    <property type="entry name" value="DIPEPTIDE TRANSPORT SYSTEM PERMEASE PROTEIN DPPB-RELATED"/>
    <property type="match status" value="1"/>
</dbReference>
<gene>
    <name evidence="9" type="ORF">SAMN02745157_3342</name>
</gene>
<evidence type="ECO:0000256" key="3">
    <source>
        <dbReference type="ARBA" id="ARBA00022475"/>
    </source>
</evidence>
<dbReference type="PANTHER" id="PTHR43163:SF6">
    <property type="entry name" value="DIPEPTIDE TRANSPORT SYSTEM PERMEASE PROTEIN DPPB-RELATED"/>
    <property type="match status" value="1"/>
</dbReference>